<feature type="domain" description="HTH marR-type" evidence="6">
    <location>
        <begin position="13"/>
        <end position="148"/>
    </location>
</feature>
<dbReference type="InterPro" id="IPR036388">
    <property type="entry name" value="WH-like_DNA-bd_sf"/>
</dbReference>
<evidence type="ECO:0000256" key="1">
    <source>
        <dbReference type="ARBA" id="ARBA00004496"/>
    </source>
</evidence>
<dbReference type="SUPFAM" id="SSF46785">
    <property type="entry name" value="Winged helix' DNA-binding domain"/>
    <property type="match status" value="1"/>
</dbReference>
<dbReference type="InterPro" id="IPR000835">
    <property type="entry name" value="HTH_MarR-typ"/>
</dbReference>
<dbReference type="GO" id="GO:0006950">
    <property type="term" value="P:response to stress"/>
    <property type="evidence" value="ECO:0007669"/>
    <property type="project" value="TreeGrafter"/>
</dbReference>
<dbReference type="PANTHER" id="PTHR33164:SF100">
    <property type="entry name" value="OSPR"/>
    <property type="match status" value="1"/>
</dbReference>
<dbReference type="FunFam" id="1.10.10.10:FF:000163">
    <property type="entry name" value="MarR family transcriptional regulator"/>
    <property type="match status" value="1"/>
</dbReference>
<dbReference type="SMART" id="SM00347">
    <property type="entry name" value="HTH_MARR"/>
    <property type="match status" value="1"/>
</dbReference>
<dbReference type="GO" id="GO:0005737">
    <property type="term" value="C:cytoplasm"/>
    <property type="evidence" value="ECO:0007669"/>
    <property type="project" value="UniProtKB-SubCell"/>
</dbReference>
<dbReference type="RefSeq" id="WP_017052371.1">
    <property type="nucleotide sequence ID" value="NZ_AJYW02000071.1"/>
</dbReference>
<keyword evidence="8" id="KW-1185">Reference proteome</keyword>
<comment type="caution">
    <text evidence="7">The sequence shown here is derived from an EMBL/GenBank/DDBJ whole genome shotgun (WGS) entry which is preliminary data.</text>
</comment>
<keyword evidence="2" id="KW-0963">Cytoplasm</keyword>
<sequence length="148" mass="16774">MSEQGKDEYLSLDNQVCFALYSASNAMGRAYQPLLKALDLTYLQYIVMMVLWEEQVMNVKALGHKTHLDSGTLTPLLKRLEVKGYVSRTRSLEDERVRVISVTDLGAELREQAKSVPSEMLCMSKMNIDDLLKLKKDCEQLLANLTGE</sequence>
<evidence type="ECO:0000256" key="4">
    <source>
        <dbReference type="ARBA" id="ARBA00023125"/>
    </source>
</evidence>
<dbReference type="Pfam" id="PF22381">
    <property type="entry name" value="Staph_reg_Sar_Rot"/>
    <property type="match status" value="1"/>
</dbReference>
<organism evidence="7 8">
    <name type="scientific">Vibrio genomosp. F6 str. FF-238</name>
    <dbReference type="NCBI Taxonomy" id="1191298"/>
    <lineage>
        <taxon>Bacteria</taxon>
        <taxon>Pseudomonadati</taxon>
        <taxon>Pseudomonadota</taxon>
        <taxon>Gammaproteobacteria</taxon>
        <taxon>Vibrionales</taxon>
        <taxon>Vibrionaceae</taxon>
        <taxon>Vibrio</taxon>
    </lineage>
</organism>
<dbReference type="GO" id="GO:0003700">
    <property type="term" value="F:DNA-binding transcription factor activity"/>
    <property type="evidence" value="ECO:0007669"/>
    <property type="project" value="InterPro"/>
</dbReference>
<dbReference type="AlphaFoldDB" id="A0A1E5D2L6"/>
<dbReference type="InterPro" id="IPR039422">
    <property type="entry name" value="MarR/SlyA-like"/>
</dbReference>
<protein>
    <submittedName>
        <fullName evidence="7">MarR family transcriptional regulator</fullName>
    </submittedName>
</protein>
<proteinExistence type="predicted"/>
<dbReference type="Proteomes" id="UP000094165">
    <property type="component" value="Unassembled WGS sequence"/>
</dbReference>
<gene>
    <name evidence="7" type="ORF">A130_03790</name>
</gene>
<keyword evidence="3" id="KW-0805">Transcription regulation</keyword>
<dbReference type="InterPro" id="IPR055166">
    <property type="entry name" value="Transc_reg_Sar_Rot_HTH"/>
</dbReference>
<dbReference type="PROSITE" id="PS50995">
    <property type="entry name" value="HTH_MARR_2"/>
    <property type="match status" value="1"/>
</dbReference>
<reference evidence="7 8" key="1">
    <citation type="journal article" date="2012" name="Science">
        <title>Ecological populations of bacteria act as socially cohesive units of antibiotic production and resistance.</title>
        <authorList>
            <person name="Cordero O.X."/>
            <person name="Wildschutte H."/>
            <person name="Kirkup B."/>
            <person name="Proehl S."/>
            <person name="Ngo L."/>
            <person name="Hussain F."/>
            <person name="Le Roux F."/>
            <person name="Mincer T."/>
            <person name="Polz M.F."/>
        </authorList>
    </citation>
    <scope>NUCLEOTIDE SEQUENCE [LARGE SCALE GENOMIC DNA]</scope>
    <source>
        <strain evidence="7 8">FF-238</strain>
    </source>
</reference>
<accession>A0A1E5D2L6</accession>
<dbReference type="PANTHER" id="PTHR33164">
    <property type="entry name" value="TRANSCRIPTIONAL REGULATOR, MARR FAMILY"/>
    <property type="match status" value="1"/>
</dbReference>
<keyword evidence="5" id="KW-0804">Transcription</keyword>
<dbReference type="InterPro" id="IPR036390">
    <property type="entry name" value="WH_DNA-bd_sf"/>
</dbReference>
<evidence type="ECO:0000259" key="6">
    <source>
        <dbReference type="PROSITE" id="PS50995"/>
    </source>
</evidence>
<dbReference type="EMBL" id="AJYW02000071">
    <property type="protein sequence ID" value="OEE77766.1"/>
    <property type="molecule type" value="Genomic_DNA"/>
</dbReference>
<evidence type="ECO:0000256" key="3">
    <source>
        <dbReference type="ARBA" id="ARBA00023015"/>
    </source>
</evidence>
<keyword evidence="4" id="KW-0238">DNA-binding</keyword>
<dbReference type="PRINTS" id="PR00598">
    <property type="entry name" value="HTHMARR"/>
</dbReference>
<evidence type="ECO:0000313" key="8">
    <source>
        <dbReference type="Proteomes" id="UP000094165"/>
    </source>
</evidence>
<evidence type="ECO:0000256" key="2">
    <source>
        <dbReference type="ARBA" id="ARBA00022490"/>
    </source>
</evidence>
<dbReference type="Gene3D" id="1.10.10.10">
    <property type="entry name" value="Winged helix-like DNA-binding domain superfamily/Winged helix DNA-binding domain"/>
    <property type="match status" value="1"/>
</dbReference>
<evidence type="ECO:0000256" key="5">
    <source>
        <dbReference type="ARBA" id="ARBA00023163"/>
    </source>
</evidence>
<evidence type="ECO:0000313" key="7">
    <source>
        <dbReference type="EMBL" id="OEE77766.1"/>
    </source>
</evidence>
<comment type="subcellular location">
    <subcellularLocation>
        <location evidence="1">Cytoplasm</location>
    </subcellularLocation>
</comment>
<name>A0A1E5D2L6_9VIBR</name>
<dbReference type="GO" id="GO:0003677">
    <property type="term" value="F:DNA binding"/>
    <property type="evidence" value="ECO:0007669"/>
    <property type="project" value="UniProtKB-KW"/>
</dbReference>